<evidence type="ECO:0000313" key="2">
    <source>
        <dbReference type="EMBL" id="PFH60039.1"/>
    </source>
</evidence>
<dbReference type="Proteomes" id="UP000037136">
    <property type="component" value="Unassembled WGS sequence"/>
</dbReference>
<name>A0A2A9PF70_OPHUN</name>
<reference evidence="2 3" key="1">
    <citation type="journal article" date="2015" name="BMC Genomics">
        <title>Gene expression during zombie ant biting behavior reflects the complexity underlying fungal parasitic behavioral manipulation.</title>
        <authorList>
            <person name="de Bekker C."/>
            <person name="Ohm R.A."/>
            <person name="Loreto R.G."/>
            <person name="Sebastian A."/>
            <person name="Albert I."/>
            <person name="Merrow M."/>
            <person name="Brachmann A."/>
            <person name="Hughes D.P."/>
        </authorList>
    </citation>
    <scope>NUCLEOTIDE SEQUENCE [LARGE SCALE GENOMIC DNA]</scope>
    <source>
        <strain evidence="2 3">SC16a</strain>
    </source>
</reference>
<protein>
    <recommendedName>
        <fullName evidence="4">Sister chromatid cohesion protein DCC1</fullName>
    </recommendedName>
</protein>
<feature type="region of interest" description="Disordered" evidence="1">
    <location>
        <begin position="93"/>
        <end position="119"/>
    </location>
</feature>
<accession>A0A2A9PF70</accession>
<dbReference type="AlphaFoldDB" id="A0A2A9PF70"/>
<dbReference type="GO" id="GO:0007064">
    <property type="term" value="P:mitotic sister chromatid cohesion"/>
    <property type="evidence" value="ECO:0007669"/>
    <property type="project" value="InterPro"/>
</dbReference>
<proteinExistence type="predicted"/>
<dbReference type="STRING" id="268505.A0A2A9PF70"/>
<comment type="caution">
    <text evidence="2">The sequence shown here is derived from an EMBL/GenBank/DDBJ whole genome shotgun (WGS) entry which is preliminary data.</text>
</comment>
<feature type="compositionally biased region" description="Basic and acidic residues" evidence="1">
    <location>
        <begin position="101"/>
        <end position="119"/>
    </location>
</feature>
<reference evidence="2 3" key="2">
    <citation type="journal article" date="2017" name="Sci. Rep.">
        <title>Ant-infecting Ophiocordyceps genomes reveal a high diversity of potential behavioral manipulation genes and a possible major role for enterotoxins.</title>
        <authorList>
            <person name="de Bekker C."/>
            <person name="Ohm R.A."/>
            <person name="Evans H.C."/>
            <person name="Brachmann A."/>
            <person name="Hughes D.P."/>
        </authorList>
    </citation>
    <scope>NUCLEOTIDE SEQUENCE [LARGE SCALE GENOMIC DNA]</scope>
    <source>
        <strain evidence="2 3">SC16a</strain>
    </source>
</reference>
<dbReference type="OrthoDB" id="5199543at2759"/>
<dbReference type="InterPro" id="IPR019128">
    <property type="entry name" value="Dcc1"/>
</dbReference>
<dbReference type="GO" id="GO:0031390">
    <property type="term" value="C:Ctf18 RFC-like complex"/>
    <property type="evidence" value="ECO:0007669"/>
    <property type="project" value="InterPro"/>
</dbReference>
<evidence type="ECO:0000313" key="3">
    <source>
        <dbReference type="Proteomes" id="UP000037136"/>
    </source>
</evidence>
<organism evidence="2 3">
    <name type="scientific">Ophiocordyceps unilateralis</name>
    <name type="common">Zombie-ant fungus</name>
    <name type="synonym">Torrubia unilateralis</name>
    <dbReference type="NCBI Taxonomy" id="268505"/>
    <lineage>
        <taxon>Eukaryota</taxon>
        <taxon>Fungi</taxon>
        <taxon>Dikarya</taxon>
        <taxon>Ascomycota</taxon>
        <taxon>Pezizomycotina</taxon>
        <taxon>Sordariomycetes</taxon>
        <taxon>Hypocreomycetidae</taxon>
        <taxon>Hypocreales</taxon>
        <taxon>Ophiocordycipitaceae</taxon>
        <taxon>Ophiocordyceps</taxon>
    </lineage>
</organism>
<dbReference type="EMBL" id="LAZP02000155">
    <property type="protein sequence ID" value="PFH60039.1"/>
    <property type="molecule type" value="Genomic_DNA"/>
</dbReference>
<dbReference type="Pfam" id="PF09724">
    <property type="entry name" value="Dcc1"/>
    <property type="match status" value="1"/>
</dbReference>
<evidence type="ECO:0008006" key="4">
    <source>
        <dbReference type="Google" id="ProtNLM"/>
    </source>
</evidence>
<evidence type="ECO:0000256" key="1">
    <source>
        <dbReference type="SAM" id="MobiDB-lite"/>
    </source>
</evidence>
<gene>
    <name evidence="2" type="ORF">XA68_11523</name>
</gene>
<keyword evidence="3" id="KW-1185">Reference proteome</keyword>
<sequence length="119" mass="12866">MPSIPLNHNPPTTNYRLLELPPEVEALLESSTAPALTLDDNPETSTAVLRTPNSSFLLRQKNTSNALLLLSVVVPGLAVVATLHETVELTALPSKPADPGSLRHDGSGGRWHERFGRNR</sequence>